<feature type="compositionally biased region" description="Polar residues" evidence="1">
    <location>
        <begin position="40"/>
        <end position="51"/>
    </location>
</feature>
<feature type="compositionally biased region" description="Low complexity" evidence="1">
    <location>
        <begin position="233"/>
        <end position="249"/>
    </location>
</feature>
<organism evidence="2 3">
    <name type="scientific">Gonapodya prolifera (strain JEL478)</name>
    <name type="common">Monoblepharis prolifera</name>
    <dbReference type="NCBI Taxonomy" id="1344416"/>
    <lineage>
        <taxon>Eukaryota</taxon>
        <taxon>Fungi</taxon>
        <taxon>Fungi incertae sedis</taxon>
        <taxon>Chytridiomycota</taxon>
        <taxon>Chytridiomycota incertae sedis</taxon>
        <taxon>Monoblepharidomycetes</taxon>
        <taxon>Monoblepharidales</taxon>
        <taxon>Gonapodyaceae</taxon>
        <taxon>Gonapodya</taxon>
    </lineage>
</organism>
<feature type="compositionally biased region" description="Polar residues" evidence="1">
    <location>
        <begin position="282"/>
        <end position="299"/>
    </location>
</feature>
<name>A0A139B067_GONPJ</name>
<evidence type="ECO:0000313" key="3">
    <source>
        <dbReference type="Proteomes" id="UP000070544"/>
    </source>
</evidence>
<sequence length="485" mass="47185">MDGRAEHGDGKAVGVVRENGDAGGLTTKEGAVAVERKSSNENQRTTSGANKSTDDRRVSAAMSKDTASDPSFGGLSRVSREQSSSSLGVPHISTSSSSRVIPPAPSPTPPTPLLPPPDIPLSRFPSDTPSTTSTVGPWSSSASGSSILSSSAGSWFVPSVPTSAGANVTVQTQGGSTRLASSFSGGMPPRGPSSALSQRIAAAPVVAQVAVGSVASGDEGKATPTPTAAQHYSTPASTSSTPPTSSLPAASPPLAVPSPMPSLSSTTPTLSGSPRVAPPTTLPNFPTVTQGTPPSTASPSPIYGFPGKSAWPGNSRTGIGSAYGGEGALYSQKSSGSPPSYGGGYPFGGGGFATPGFGLTVYGGGQGSGAMNTPAASGTPGTPGTTGPLGWPGSTSGFGARPSGPTAGGTRVLLSDYMAYSSPYGTTPPGDGKSVAMGTPVRVGKGAAPQADVGVPGTPTITPPTPTTGGAGILARGTLPVPTGG</sequence>
<gene>
    <name evidence="2" type="ORF">M427DRAFT_171564</name>
</gene>
<feature type="compositionally biased region" description="Low complexity" evidence="1">
    <location>
        <begin position="373"/>
        <end position="397"/>
    </location>
</feature>
<feature type="compositionally biased region" description="Polar residues" evidence="1">
    <location>
        <begin position="125"/>
        <end position="138"/>
    </location>
</feature>
<dbReference type="Proteomes" id="UP000070544">
    <property type="component" value="Unassembled WGS sequence"/>
</dbReference>
<accession>A0A139B067</accession>
<feature type="region of interest" description="Disordered" evidence="1">
    <location>
        <begin position="216"/>
        <end position="301"/>
    </location>
</feature>
<dbReference type="PRINTS" id="PR01217">
    <property type="entry name" value="PRICHEXTENSN"/>
</dbReference>
<reference evidence="2 3" key="1">
    <citation type="journal article" date="2015" name="Genome Biol. Evol.">
        <title>Phylogenomic analyses indicate that early fungi evolved digesting cell walls of algal ancestors of land plants.</title>
        <authorList>
            <person name="Chang Y."/>
            <person name="Wang S."/>
            <person name="Sekimoto S."/>
            <person name="Aerts A.L."/>
            <person name="Choi C."/>
            <person name="Clum A."/>
            <person name="LaButti K.M."/>
            <person name="Lindquist E.A."/>
            <person name="Yee Ngan C."/>
            <person name="Ohm R.A."/>
            <person name="Salamov A.A."/>
            <person name="Grigoriev I.V."/>
            <person name="Spatafora J.W."/>
            <person name="Berbee M.L."/>
        </authorList>
    </citation>
    <scope>NUCLEOTIDE SEQUENCE [LARGE SCALE GENOMIC DNA]</scope>
    <source>
        <strain evidence="2 3">JEL478</strain>
    </source>
</reference>
<dbReference type="AlphaFoldDB" id="A0A139B067"/>
<keyword evidence="3" id="KW-1185">Reference proteome</keyword>
<feature type="compositionally biased region" description="Polar residues" evidence="1">
    <location>
        <begin position="160"/>
        <end position="184"/>
    </location>
</feature>
<feature type="compositionally biased region" description="Basic and acidic residues" evidence="1">
    <location>
        <begin position="1"/>
        <end position="10"/>
    </location>
</feature>
<evidence type="ECO:0000313" key="2">
    <source>
        <dbReference type="EMBL" id="KXS22386.1"/>
    </source>
</evidence>
<proteinExistence type="predicted"/>
<protein>
    <submittedName>
        <fullName evidence="2">Uncharacterized protein</fullName>
    </submittedName>
</protein>
<feature type="compositionally biased region" description="Pro residues" evidence="1">
    <location>
        <begin position="102"/>
        <end position="119"/>
    </location>
</feature>
<feature type="compositionally biased region" description="Pro residues" evidence="1">
    <location>
        <begin position="250"/>
        <end position="260"/>
    </location>
</feature>
<feature type="region of interest" description="Disordered" evidence="1">
    <location>
        <begin position="445"/>
        <end position="485"/>
    </location>
</feature>
<feature type="region of interest" description="Disordered" evidence="1">
    <location>
        <begin position="371"/>
        <end position="409"/>
    </location>
</feature>
<feature type="compositionally biased region" description="Low complexity" evidence="1">
    <location>
        <begin position="74"/>
        <end position="89"/>
    </location>
</feature>
<feature type="compositionally biased region" description="Low complexity" evidence="1">
    <location>
        <begin position="139"/>
        <end position="154"/>
    </location>
</feature>
<feature type="compositionally biased region" description="Low complexity" evidence="1">
    <location>
        <begin position="261"/>
        <end position="274"/>
    </location>
</feature>
<feature type="region of interest" description="Disordered" evidence="1">
    <location>
        <begin position="1"/>
        <end position="199"/>
    </location>
</feature>
<evidence type="ECO:0000256" key="1">
    <source>
        <dbReference type="SAM" id="MobiDB-lite"/>
    </source>
</evidence>
<dbReference type="EMBL" id="KQ965731">
    <property type="protein sequence ID" value="KXS22386.1"/>
    <property type="molecule type" value="Genomic_DNA"/>
</dbReference>